<keyword evidence="2" id="KW-1185">Reference proteome</keyword>
<name>A0AAN6U0B8_9PEZI</name>
<dbReference type="Proteomes" id="UP001302602">
    <property type="component" value="Unassembled WGS sequence"/>
</dbReference>
<reference evidence="1" key="1">
    <citation type="journal article" date="2023" name="Mol. Phylogenet. Evol.">
        <title>Genome-scale phylogeny and comparative genomics of the fungal order Sordariales.</title>
        <authorList>
            <person name="Hensen N."/>
            <person name="Bonometti L."/>
            <person name="Westerberg I."/>
            <person name="Brannstrom I.O."/>
            <person name="Guillou S."/>
            <person name="Cros-Aarteil S."/>
            <person name="Calhoun S."/>
            <person name="Haridas S."/>
            <person name="Kuo A."/>
            <person name="Mondo S."/>
            <person name="Pangilinan J."/>
            <person name="Riley R."/>
            <person name="LaButti K."/>
            <person name="Andreopoulos B."/>
            <person name="Lipzen A."/>
            <person name="Chen C."/>
            <person name="Yan M."/>
            <person name="Daum C."/>
            <person name="Ng V."/>
            <person name="Clum A."/>
            <person name="Steindorff A."/>
            <person name="Ohm R.A."/>
            <person name="Martin F."/>
            <person name="Silar P."/>
            <person name="Natvig D.O."/>
            <person name="Lalanne C."/>
            <person name="Gautier V."/>
            <person name="Ament-Velasquez S.L."/>
            <person name="Kruys A."/>
            <person name="Hutchinson M.I."/>
            <person name="Powell A.J."/>
            <person name="Barry K."/>
            <person name="Miller A.N."/>
            <person name="Grigoriev I.V."/>
            <person name="Debuchy R."/>
            <person name="Gladieux P."/>
            <person name="Hiltunen Thoren M."/>
            <person name="Johannesson H."/>
        </authorList>
    </citation>
    <scope>NUCLEOTIDE SEQUENCE</scope>
    <source>
        <strain evidence="1">CBS 731.68</strain>
    </source>
</reference>
<reference evidence="1" key="2">
    <citation type="submission" date="2023-05" db="EMBL/GenBank/DDBJ databases">
        <authorList>
            <consortium name="Lawrence Berkeley National Laboratory"/>
            <person name="Steindorff A."/>
            <person name="Hensen N."/>
            <person name="Bonometti L."/>
            <person name="Westerberg I."/>
            <person name="Brannstrom I.O."/>
            <person name="Guillou S."/>
            <person name="Cros-Aarteil S."/>
            <person name="Calhoun S."/>
            <person name="Haridas S."/>
            <person name="Kuo A."/>
            <person name="Mondo S."/>
            <person name="Pangilinan J."/>
            <person name="Riley R."/>
            <person name="Labutti K."/>
            <person name="Andreopoulos B."/>
            <person name="Lipzen A."/>
            <person name="Chen C."/>
            <person name="Yanf M."/>
            <person name="Daum C."/>
            <person name="Ng V."/>
            <person name="Clum A."/>
            <person name="Ohm R."/>
            <person name="Martin F."/>
            <person name="Silar P."/>
            <person name="Natvig D."/>
            <person name="Lalanne C."/>
            <person name="Gautier V."/>
            <person name="Ament-Velasquez S.L."/>
            <person name="Kruys A."/>
            <person name="Hutchinson M.I."/>
            <person name="Powell A.J."/>
            <person name="Barry K."/>
            <person name="Miller A.N."/>
            <person name="Grigoriev I.V."/>
            <person name="Debuchy R."/>
            <person name="Gladieux P."/>
            <person name="Thoren M.H."/>
            <person name="Johannesson H."/>
        </authorList>
    </citation>
    <scope>NUCLEOTIDE SEQUENCE</scope>
    <source>
        <strain evidence="1">CBS 731.68</strain>
    </source>
</reference>
<dbReference type="AlphaFoldDB" id="A0AAN6U0B8"/>
<evidence type="ECO:0000313" key="1">
    <source>
        <dbReference type="EMBL" id="KAK4124017.1"/>
    </source>
</evidence>
<accession>A0AAN6U0B8</accession>
<gene>
    <name evidence="1" type="ORF">N657DRAFT_645628</name>
</gene>
<proteinExistence type="predicted"/>
<dbReference type="RefSeq" id="XP_062647788.1">
    <property type="nucleotide sequence ID" value="XM_062792980.1"/>
</dbReference>
<dbReference type="GeneID" id="87829749"/>
<dbReference type="EMBL" id="MU853228">
    <property type="protein sequence ID" value="KAK4124017.1"/>
    <property type="molecule type" value="Genomic_DNA"/>
</dbReference>
<evidence type="ECO:0000313" key="2">
    <source>
        <dbReference type="Proteomes" id="UP001302602"/>
    </source>
</evidence>
<protein>
    <submittedName>
        <fullName evidence="1">Uncharacterized protein</fullName>
    </submittedName>
</protein>
<sequence>MSNVFEAEVEPPVSAILVPSGRLFGTDAGMAQGIERSQVDSCRIDVRRNITAPLSRPSAWP</sequence>
<comment type="caution">
    <text evidence="1">The sequence shown here is derived from an EMBL/GenBank/DDBJ whole genome shotgun (WGS) entry which is preliminary data.</text>
</comment>
<organism evidence="1 2">
    <name type="scientific">Parathielavia appendiculata</name>
    <dbReference type="NCBI Taxonomy" id="2587402"/>
    <lineage>
        <taxon>Eukaryota</taxon>
        <taxon>Fungi</taxon>
        <taxon>Dikarya</taxon>
        <taxon>Ascomycota</taxon>
        <taxon>Pezizomycotina</taxon>
        <taxon>Sordariomycetes</taxon>
        <taxon>Sordariomycetidae</taxon>
        <taxon>Sordariales</taxon>
        <taxon>Chaetomiaceae</taxon>
        <taxon>Parathielavia</taxon>
    </lineage>
</organism>